<name>A0A9P1EMB6_CUSEU</name>
<organism evidence="1 2">
    <name type="scientific">Cuscuta europaea</name>
    <name type="common">European dodder</name>
    <dbReference type="NCBI Taxonomy" id="41803"/>
    <lineage>
        <taxon>Eukaryota</taxon>
        <taxon>Viridiplantae</taxon>
        <taxon>Streptophyta</taxon>
        <taxon>Embryophyta</taxon>
        <taxon>Tracheophyta</taxon>
        <taxon>Spermatophyta</taxon>
        <taxon>Magnoliopsida</taxon>
        <taxon>eudicotyledons</taxon>
        <taxon>Gunneridae</taxon>
        <taxon>Pentapetalae</taxon>
        <taxon>asterids</taxon>
        <taxon>lamiids</taxon>
        <taxon>Solanales</taxon>
        <taxon>Convolvulaceae</taxon>
        <taxon>Cuscuteae</taxon>
        <taxon>Cuscuta</taxon>
        <taxon>Cuscuta subgen. Cuscuta</taxon>
    </lineage>
</organism>
<comment type="caution">
    <text evidence="1">The sequence shown here is derived from an EMBL/GenBank/DDBJ whole genome shotgun (WGS) entry which is preliminary data.</text>
</comment>
<protein>
    <submittedName>
        <fullName evidence="1">Uncharacterized protein</fullName>
    </submittedName>
</protein>
<evidence type="ECO:0000313" key="2">
    <source>
        <dbReference type="Proteomes" id="UP001152484"/>
    </source>
</evidence>
<accession>A0A9P1EMB6</accession>
<dbReference type="EMBL" id="CAMAPE010000070">
    <property type="protein sequence ID" value="CAH9115994.1"/>
    <property type="molecule type" value="Genomic_DNA"/>
</dbReference>
<dbReference type="OrthoDB" id="1301694at2759"/>
<dbReference type="InterPro" id="IPR036397">
    <property type="entry name" value="RNaseH_sf"/>
</dbReference>
<dbReference type="GO" id="GO:0003676">
    <property type="term" value="F:nucleic acid binding"/>
    <property type="evidence" value="ECO:0007669"/>
    <property type="project" value="InterPro"/>
</dbReference>
<dbReference type="PANTHER" id="PTHR48475">
    <property type="entry name" value="RIBONUCLEASE H"/>
    <property type="match status" value="1"/>
</dbReference>
<dbReference type="Gene3D" id="3.30.420.10">
    <property type="entry name" value="Ribonuclease H-like superfamily/Ribonuclease H"/>
    <property type="match status" value="1"/>
</dbReference>
<dbReference type="Proteomes" id="UP001152484">
    <property type="component" value="Unassembled WGS sequence"/>
</dbReference>
<reference evidence="1" key="1">
    <citation type="submission" date="2022-07" db="EMBL/GenBank/DDBJ databases">
        <authorList>
            <person name="Macas J."/>
            <person name="Novak P."/>
            <person name="Neumann P."/>
        </authorList>
    </citation>
    <scope>NUCLEOTIDE SEQUENCE</scope>
</reference>
<keyword evidence="2" id="KW-1185">Reference proteome</keyword>
<sequence>MEGLKKNLQDAGRSWADELPNILWCYLTTPRREPGETPFALCNGFEAKAPTEVTIPSRRVEQYDPEVNEENMKIDLHLVDERREQAFIRAENYRRQVKSYYDAKVRSREFQVGDYILRRREASQPTEGGKLALKYEGPYIVSAVVKPGTYKLKRSNGTNVPQTWNVHHLVKFYQ</sequence>
<evidence type="ECO:0000313" key="1">
    <source>
        <dbReference type="EMBL" id="CAH9115994.1"/>
    </source>
</evidence>
<dbReference type="AlphaFoldDB" id="A0A9P1EMB6"/>
<proteinExistence type="predicted"/>
<gene>
    <name evidence="1" type="ORF">CEURO_LOCUS20970</name>
</gene>
<dbReference type="PANTHER" id="PTHR48475:SF2">
    <property type="entry name" value="RIBONUCLEASE H"/>
    <property type="match status" value="1"/>
</dbReference>